<dbReference type="PROSITE" id="PS50883">
    <property type="entry name" value="EAL"/>
    <property type="match status" value="1"/>
</dbReference>
<evidence type="ECO:0000313" key="2">
    <source>
        <dbReference type="EMBL" id="KXZ58283.1"/>
    </source>
</evidence>
<dbReference type="InterPro" id="IPR035919">
    <property type="entry name" value="EAL_sf"/>
</dbReference>
<keyword evidence="3" id="KW-1185">Reference proteome</keyword>
<dbReference type="RefSeq" id="WP_062021578.1">
    <property type="nucleotide sequence ID" value="NZ_LQQC01000010.1"/>
</dbReference>
<dbReference type="Proteomes" id="UP000243589">
    <property type="component" value="Unassembled WGS sequence"/>
</dbReference>
<dbReference type="InterPro" id="IPR019278">
    <property type="entry name" value="DICT_dom"/>
</dbReference>
<accession>A0A150H854</accession>
<dbReference type="SMART" id="SM00052">
    <property type="entry name" value="EAL"/>
    <property type="match status" value="1"/>
</dbReference>
<dbReference type="InterPro" id="IPR001633">
    <property type="entry name" value="EAL_dom"/>
</dbReference>
<gene>
    <name evidence="2" type="ORF">Bravens_01324</name>
</gene>
<organism evidence="2 3">
    <name type="scientific">Brevibacterium ravenspurgense</name>
    <dbReference type="NCBI Taxonomy" id="479117"/>
    <lineage>
        <taxon>Bacteria</taxon>
        <taxon>Bacillati</taxon>
        <taxon>Actinomycetota</taxon>
        <taxon>Actinomycetes</taxon>
        <taxon>Micrococcales</taxon>
        <taxon>Brevibacteriaceae</taxon>
        <taxon>Brevibacterium</taxon>
    </lineage>
</organism>
<reference evidence="2 3" key="1">
    <citation type="submission" date="2016-01" db="EMBL/GenBank/DDBJ databases">
        <title>Use of Whole Genome Sequencing to ascertain that Brevibacterium massiliense (Roux, Raoult 2009) is a later heterotypic synonym of Brevibacterium ravenspurgense (Mages 2008).</title>
        <authorList>
            <person name="Bernier A.-M."/>
            <person name="Burdz T."/>
            <person name="Huynh C."/>
            <person name="Pachecho A.L."/>
            <person name="Wiebe D."/>
            <person name="Bonner C."/>
            <person name="Bernard K."/>
        </authorList>
    </citation>
    <scope>NUCLEOTIDE SEQUENCE [LARGE SCALE GENOMIC DNA]</scope>
    <source>
        <strain evidence="2 3">CCUG56047</strain>
    </source>
</reference>
<dbReference type="Gene3D" id="3.20.20.450">
    <property type="entry name" value="EAL domain"/>
    <property type="match status" value="1"/>
</dbReference>
<comment type="caution">
    <text evidence="2">The sequence shown here is derived from an EMBL/GenBank/DDBJ whole genome shotgun (WGS) entry which is preliminary data.</text>
</comment>
<dbReference type="PATRIC" id="fig|479117.4.peg.1317"/>
<dbReference type="Pfam" id="PF00563">
    <property type="entry name" value="EAL"/>
    <property type="match status" value="1"/>
</dbReference>
<sequence>MTHDANAIGGPDLEELVRSGGVRSLFSPVVDVITGMDAGYRVRHSADTDGAPISPQDLRRAVRDSHMVGDIDSSIREQTLRDAEAAGLESHTRLFVNAEPESLVTLEDRTDRDARIILQLDPLSIAAQPGSVLRSVRSARQLGWSMGISGVGLDLATTAYLPLVNPAVVALHPGVLKIEDKEHLAKLNMLLRAHVERTGAVVVAEGVDSEDDLIMVNALGARFATGELYAEPTEKPNPVTIPPEDALSGHYTRNKQIQGTPYSIALGLQTDPLVVDYDFMIEHMVQLLQRASSAGSSALVVGVFGEEEKLPDKVEQVYRSVGRTAGLAAVLSGGFEESPMPSVRSGPVDHSDALRDEYAVIVVGPDWSSMVSAHRRNELGSDGRREFDLFITTERYTSVDAARSVLSRIRLQKR</sequence>
<evidence type="ECO:0000259" key="1">
    <source>
        <dbReference type="PROSITE" id="PS50883"/>
    </source>
</evidence>
<proteinExistence type="predicted"/>
<evidence type="ECO:0000313" key="3">
    <source>
        <dbReference type="Proteomes" id="UP000243589"/>
    </source>
</evidence>
<name>A0A150H854_9MICO</name>
<protein>
    <submittedName>
        <fullName evidence="2">Regulatory protein CsrD</fullName>
    </submittedName>
</protein>
<feature type="domain" description="EAL" evidence="1">
    <location>
        <begin position="6"/>
        <end position="246"/>
    </location>
</feature>
<dbReference type="EMBL" id="LQQC01000010">
    <property type="protein sequence ID" value="KXZ58283.1"/>
    <property type="molecule type" value="Genomic_DNA"/>
</dbReference>
<dbReference type="AlphaFoldDB" id="A0A150H854"/>
<dbReference type="SUPFAM" id="SSF141868">
    <property type="entry name" value="EAL domain-like"/>
    <property type="match status" value="1"/>
</dbReference>
<dbReference type="Pfam" id="PF10069">
    <property type="entry name" value="DICT"/>
    <property type="match status" value="1"/>
</dbReference>